<evidence type="ECO:0000313" key="2">
    <source>
        <dbReference type="Proteomes" id="UP001140206"/>
    </source>
</evidence>
<accession>A0AAV8E604</accession>
<sequence>MATRSLTLSLTIDESSNKVLFAEVGKDFIDVLFSFLTLPLGTLVRLSDKNSIPCLDNLYKSVEDLAGEYFKTAPCKEMLLGPRHAAEIMCLDLWVNLEGNRALCYYTCSRDCRYDYLSLYENAQCDCGRKMSHKVYMPSGSMKNENSEGVFLKGGRYFITDSFSVVPSSIQAAFNLLGGDRKIMSTLVERQVNVGISEIISILKQSLVSEAALTNVFLVKESVNLPEKKNRALAHYSRPELCSDSDSSDGIVSIKLSVDKQKNKVVFAECKKDFIDFLFSFLTYPSGFVIEKLNGISHVPCLDNLYASVLSNPMADCFEAINTKEYLVNPMIPSHFSLNQSLIESEEVHRERMRYYLCRNPDCDSIEVSLIPNMRCKCGYITNKRMAIMDPWSGANGDSSEGFVSDGTFIVTDDLVITPLCSVSTLMRRIVIDDLVEVPFNTGKKEALALLEAALTGSLAVLTNVFLGKVEKIEDATSGIDGDCVLV</sequence>
<name>A0AAV8E604_9POAL</name>
<dbReference type="PANTHER" id="PTHR33103">
    <property type="entry name" value="OS01G0153900 PROTEIN"/>
    <property type="match status" value="1"/>
</dbReference>
<evidence type="ECO:0000313" key="1">
    <source>
        <dbReference type="EMBL" id="KAJ4773858.1"/>
    </source>
</evidence>
<dbReference type="PANTHER" id="PTHR33103:SF27">
    <property type="entry name" value="OS04G0594700 PROTEIN"/>
    <property type="match status" value="1"/>
</dbReference>
<keyword evidence="2" id="KW-1185">Reference proteome</keyword>
<dbReference type="AlphaFoldDB" id="A0AAV8E604"/>
<reference evidence="1" key="1">
    <citation type="submission" date="2022-08" db="EMBL/GenBank/DDBJ databases">
        <authorList>
            <person name="Marques A."/>
        </authorList>
    </citation>
    <scope>NUCLEOTIDE SEQUENCE</scope>
    <source>
        <strain evidence="1">RhyPub2mFocal</strain>
        <tissue evidence="1">Leaves</tissue>
    </source>
</reference>
<protein>
    <submittedName>
        <fullName evidence="1">2-isopropylmalate synthase</fullName>
    </submittedName>
</protein>
<dbReference type="Pfam" id="PF05056">
    <property type="entry name" value="DUF674"/>
    <property type="match status" value="1"/>
</dbReference>
<comment type="caution">
    <text evidence="1">The sequence shown here is derived from an EMBL/GenBank/DDBJ whole genome shotgun (WGS) entry which is preliminary data.</text>
</comment>
<proteinExistence type="predicted"/>
<organism evidence="1 2">
    <name type="scientific">Rhynchospora pubera</name>
    <dbReference type="NCBI Taxonomy" id="906938"/>
    <lineage>
        <taxon>Eukaryota</taxon>
        <taxon>Viridiplantae</taxon>
        <taxon>Streptophyta</taxon>
        <taxon>Embryophyta</taxon>
        <taxon>Tracheophyta</taxon>
        <taxon>Spermatophyta</taxon>
        <taxon>Magnoliopsida</taxon>
        <taxon>Liliopsida</taxon>
        <taxon>Poales</taxon>
        <taxon>Cyperaceae</taxon>
        <taxon>Cyperoideae</taxon>
        <taxon>Rhynchosporeae</taxon>
        <taxon>Rhynchospora</taxon>
    </lineage>
</organism>
<dbReference type="Proteomes" id="UP001140206">
    <property type="component" value="Chromosome 3"/>
</dbReference>
<dbReference type="InterPro" id="IPR007750">
    <property type="entry name" value="DUF674"/>
</dbReference>
<gene>
    <name evidence="1" type="ORF">LUZ62_058115</name>
</gene>
<dbReference type="EMBL" id="JAMFTS010000003">
    <property type="protein sequence ID" value="KAJ4773858.1"/>
    <property type="molecule type" value="Genomic_DNA"/>
</dbReference>